<dbReference type="Pfam" id="PF00150">
    <property type="entry name" value="Cellulase"/>
    <property type="match status" value="1"/>
</dbReference>
<evidence type="ECO:0000313" key="7">
    <source>
        <dbReference type="Proteomes" id="UP000469558"/>
    </source>
</evidence>
<comment type="caution">
    <text evidence="6">The sequence shown here is derived from an EMBL/GenBank/DDBJ whole genome shotgun (WGS) entry which is preliminary data.</text>
</comment>
<evidence type="ECO:0000256" key="2">
    <source>
        <dbReference type="ARBA" id="ARBA00022801"/>
    </source>
</evidence>
<dbReference type="SUPFAM" id="SSF51445">
    <property type="entry name" value="(Trans)glycosidases"/>
    <property type="match status" value="1"/>
</dbReference>
<keyword evidence="7" id="KW-1185">Reference proteome</keyword>
<dbReference type="GO" id="GO:0004553">
    <property type="term" value="F:hydrolase activity, hydrolyzing O-glycosyl compounds"/>
    <property type="evidence" value="ECO:0007669"/>
    <property type="project" value="InterPro"/>
</dbReference>
<dbReference type="PANTHER" id="PTHR31263">
    <property type="entry name" value="CELLULASE FAMILY PROTEIN (AFU_ORTHOLOGUE AFUA_5G14560)"/>
    <property type="match status" value="1"/>
</dbReference>
<sequence>MVCLLKTSQSLFTSIILISSSPVFAAKRALQPLPLSRNDRWIVDANNTHVPFVGVNWPGAAGTMLPEGLGYQSIANIVQKISETGFNAVRLTFAIEMVDDILDHGGDVSLSGTLTRSLGQTNGTTMLGKIISNNPQFTASTTRLQITDAVALELAAQNIYLHYDNHVSNATWCCSLSDGNSWFGDTYFDTTKWIRGLSYMAAHGKANWPTFSSMGLRNELRLSTTGASTLQPYTWSTWKTYMTEAASAVYAANPDILIFFSGLDSDFNIEPAVGGSTLLDPAFSFNVASYEWSNKFVFEMHEYDESISGSCTIYKTILNSFGADATTKTGSGTNRAPLVISEWGHDETDASDAYQSAYSICLSDFMAEMQFGWMLWVLAGSYYIRSGTQDYDETYGMVSILRPLILELTG</sequence>
<keyword evidence="2 4" id="KW-0378">Hydrolase</keyword>
<organism evidence="6 7">
    <name type="scientific">Lachnellula suecica</name>
    <dbReference type="NCBI Taxonomy" id="602035"/>
    <lineage>
        <taxon>Eukaryota</taxon>
        <taxon>Fungi</taxon>
        <taxon>Dikarya</taxon>
        <taxon>Ascomycota</taxon>
        <taxon>Pezizomycotina</taxon>
        <taxon>Leotiomycetes</taxon>
        <taxon>Helotiales</taxon>
        <taxon>Lachnaceae</taxon>
        <taxon>Lachnellula</taxon>
    </lineage>
</organism>
<evidence type="ECO:0000259" key="5">
    <source>
        <dbReference type="Pfam" id="PF00150"/>
    </source>
</evidence>
<dbReference type="Proteomes" id="UP000469558">
    <property type="component" value="Unassembled WGS sequence"/>
</dbReference>
<dbReference type="InterPro" id="IPR017853">
    <property type="entry name" value="GH"/>
</dbReference>
<accession>A0A8T9BXZ3</accession>
<name>A0A8T9BXZ3_9HELO</name>
<dbReference type="Gene3D" id="3.20.20.80">
    <property type="entry name" value="Glycosidases"/>
    <property type="match status" value="1"/>
</dbReference>
<evidence type="ECO:0000256" key="1">
    <source>
        <dbReference type="ARBA" id="ARBA00005641"/>
    </source>
</evidence>
<dbReference type="InterPro" id="IPR001547">
    <property type="entry name" value="Glyco_hydro_5"/>
</dbReference>
<dbReference type="OrthoDB" id="442731at2759"/>
<evidence type="ECO:0000313" key="6">
    <source>
        <dbReference type="EMBL" id="TVY68903.1"/>
    </source>
</evidence>
<comment type="similarity">
    <text evidence="1 4">Belongs to the glycosyl hydrolase 5 (cellulase A) family.</text>
</comment>
<keyword evidence="3 4" id="KW-0326">Glycosidase</keyword>
<evidence type="ECO:0000256" key="4">
    <source>
        <dbReference type="RuleBase" id="RU361153"/>
    </source>
</evidence>
<dbReference type="AlphaFoldDB" id="A0A8T9BXZ3"/>
<protein>
    <submittedName>
        <fullName evidence="6">Endoglucanase E1</fullName>
    </submittedName>
</protein>
<reference evidence="6 7" key="1">
    <citation type="submission" date="2018-05" db="EMBL/GenBank/DDBJ databases">
        <title>Genome sequencing and assembly of the regulated plant pathogen Lachnellula willkommii and related sister species for the development of diagnostic species identification markers.</title>
        <authorList>
            <person name="Giroux E."/>
            <person name="Bilodeau G."/>
        </authorList>
    </citation>
    <scope>NUCLEOTIDE SEQUENCE [LARGE SCALE GENOMIC DNA]</scope>
    <source>
        <strain evidence="6 7">CBS 268.59</strain>
    </source>
</reference>
<feature type="domain" description="Glycoside hydrolase family 5" evidence="5">
    <location>
        <begin position="56"/>
        <end position="378"/>
    </location>
</feature>
<dbReference type="EMBL" id="QGMK01001380">
    <property type="protein sequence ID" value="TVY68903.1"/>
    <property type="molecule type" value="Genomic_DNA"/>
</dbReference>
<proteinExistence type="inferred from homology"/>
<evidence type="ECO:0000256" key="3">
    <source>
        <dbReference type="ARBA" id="ARBA00023295"/>
    </source>
</evidence>
<dbReference type="PANTHER" id="PTHR31263:SF0">
    <property type="entry name" value="CELLULASE FAMILY PROTEIN (AFU_ORTHOLOGUE AFUA_5G14560)"/>
    <property type="match status" value="1"/>
</dbReference>
<dbReference type="GO" id="GO:0000272">
    <property type="term" value="P:polysaccharide catabolic process"/>
    <property type="evidence" value="ECO:0007669"/>
    <property type="project" value="InterPro"/>
</dbReference>
<gene>
    <name evidence="6" type="ORF">LSUE1_G008197</name>
</gene>